<keyword evidence="3" id="KW-1185">Reference proteome</keyword>
<keyword evidence="1" id="KW-0472">Membrane</keyword>
<protein>
    <submittedName>
        <fullName evidence="2">Uncharacterized protein</fullName>
    </submittedName>
</protein>
<dbReference type="EMBL" id="MU253806">
    <property type="protein sequence ID" value="KAG9246402.1"/>
    <property type="molecule type" value="Genomic_DNA"/>
</dbReference>
<keyword evidence="1" id="KW-0812">Transmembrane</keyword>
<evidence type="ECO:0000256" key="1">
    <source>
        <dbReference type="SAM" id="Phobius"/>
    </source>
</evidence>
<comment type="caution">
    <text evidence="2">The sequence shown here is derived from an EMBL/GenBank/DDBJ whole genome shotgun (WGS) entry which is preliminary data.</text>
</comment>
<feature type="transmembrane region" description="Helical" evidence="1">
    <location>
        <begin position="219"/>
        <end position="238"/>
    </location>
</feature>
<feature type="transmembrane region" description="Helical" evidence="1">
    <location>
        <begin position="148"/>
        <end position="168"/>
    </location>
</feature>
<dbReference type="Proteomes" id="UP000887226">
    <property type="component" value="Unassembled WGS sequence"/>
</dbReference>
<dbReference type="AlphaFoldDB" id="A0A9P8CH05"/>
<gene>
    <name evidence="2" type="ORF">BJ878DRAFT_289648</name>
</gene>
<keyword evidence="1" id="KW-1133">Transmembrane helix</keyword>
<evidence type="ECO:0000313" key="3">
    <source>
        <dbReference type="Proteomes" id="UP000887226"/>
    </source>
</evidence>
<reference evidence="2" key="1">
    <citation type="journal article" date="2021" name="IMA Fungus">
        <title>Genomic characterization of three marine fungi, including Emericellopsis atlantica sp. nov. with signatures of a generalist lifestyle and marine biomass degradation.</title>
        <authorList>
            <person name="Hagestad O.C."/>
            <person name="Hou L."/>
            <person name="Andersen J.H."/>
            <person name="Hansen E.H."/>
            <person name="Altermark B."/>
            <person name="Li C."/>
            <person name="Kuhnert E."/>
            <person name="Cox R.J."/>
            <person name="Crous P.W."/>
            <person name="Spatafora J.W."/>
            <person name="Lail K."/>
            <person name="Amirebrahimi M."/>
            <person name="Lipzen A."/>
            <person name="Pangilinan J."/>
            <person name="Andreopoulos W."/>
            <person name="Hayes R.D."/>
            <person name="Ng V."/>
            <person name="Grigoriev I.V."/>
            <person name="Jackson S.A."/>
            <person name="Sutton T.D.S."/>
            <person name="Dobson A.D.W."/>
            <person name="Rama T."/>
        </authorList>
    </citation>
    <scope>NUCLEOTIDE SEQUENCE</scope>
    <source>
        <strain evidence="2">TRa3180A</strain>
    </source>
</reference>
<organism evidence="2 3">
    <name type="scientific">Calycina marina</name>
    <dbReference type="NCBI Taxonomy" id="1763456"/>
    <lineage>
        <taxon>Eukaryota</taxon>
        <taxon>Fungi</taxon>
        <taxon>Dikarya</taxon>
        <taxon>Ascomycota</taxon>
        <taxon>Pezizomycotina</taxon>
        <taxon>Leotiomycetes</taxon>
        <taxon>Helotiales</taxon>
        <taxon>Pezizellaceae</taxon>
        <taxon>Calycina</taxon>
    </lineage>
</organism>
<name>A0A9P8CH05_9HELO</name>
<evidence type="ECO:0000313" key="2">
    <source>
        <dbReference type="EMBL" id="KAG9246402.1"/>
    </source>
</evidence>
<proteinExistence type="predicted"/>
<sequence length="246" mass="26594">MYYRKATSLFIVRIGCWSIRCKWLGHGSIGSCSRRVVLCGCRISTFVFVVGLRNSCSTALATDGGSCDFLFADIIDIHIVFVTQRIGAHSSGSFGCSINAFLVTLNYDLGALELHSLLLSFLCKASLFLRLLIVAVSTNASATSPRGLGSTIIVFSDSIIGLLLAFASCSSRLLLSLHFLPSFGICRELCLLSALFLCSSSFSKLTITLRNLLSLVGNLLSSLAFSFFGEPLGFLALLEFRLTLEL</sequence>
<accession>A0A9P8CH05</accession>